<dbReference type="GO" id="GO:0000938">
    <property type="term" value="C:GARP complex"/>
    <property type="evidence" value="ECO:0007669"/>
    <property type="project" value="TreeGrafter"/>
</dbReference>
<keyword evidence="5" id="KW-0333">Golgi apparatus</keyword>
<dbReference type="GO" id="GO:0015031">
    <property type="term" value="P:protein transport"/>
    <property type="evidence" value="ECO:0007669"/>
    <property type="project" value="UniProtKB-KW"/>
</dbReference>
<feature type="domain" description="Vps52 C-terminal" evidence="7">
    <location>
        <begin position="261"/>
        <end position="304"/>
    </location>
</feature>
<feature type="domain" description="Vps52 C-terminal" evidence="7">
    <location>
        <begin position="392"/>
        <end position="567"/>
    </location>
</feature>
<gene>
    <name evidence="8" type="ORF">PNOK_0363100</name>
</gene>
<dbReference type="Proteomes" id="UP000217199">
    <property type="component" value="Unassembled WGS sequence"/>
</dbReference>
<comment type="subcellular location">
    <subcellularLocation>
        <location evidence="1">Golgi apparatus</location>
        <location evidence="1">trans-Golgi network</location>
    </subcellularLocation>
</comment>
<comment type="similarity">
    <text evidence="2">Belongs to the VPS52 family.</text>
</comment>
<keyword evidence="9" id="KW-1185">Reference proteome</keyword>
<feature type="domain" description="Vps52 coiled-coil" evidence="6">
    <location>
        <begin position="23"/>
        <end position="188"/>
    </location>
</feature>
<sequence length="604" mass="68052">MSSDAHENVEDKPDHFFYTRRAKQYVDLHDQVETSIGLLDSLEGFLSTFQTDLSAVSGQISTLQDRSKDIENKLKSRKKIEKPLSSLLSDLSISPSLATTILDTDVDETWLTAIPDFEHRLNSTNARKRVKAARDLSEVTEGLRIVAATKIRIFFLTLIQPIRASMTTNMQVIQTSVLIKYRVLYEFLQNQAEDVAKEIQRAYIAASRVYYETGFRRYIRSLGWVKARTVEKSELISSSSPETEYVIDEKRLSYARLDGPPVVQLYIAEDKTHKEPIESLFRSMLLVLMDNATAEYAFISAFFAPPPTPTPVSGAQSPTSTGGGALFSPSEPILLPQDQSIEDIRRPSIGGETVGSPPPIRRTLSLARSISNDLHNSAIVPRNLSKEELANLAALWKQVMEPTLNYCQTFATSILEPIPPVIPLLTIIRIMENTLAEVQIRGCAPLENWLFGLRLQFWPVFQKQMTEHVASLNKLSDSATGGYFRRATGPSDSVMQAIIKHYNCIFWSFIALTDTDDETMVFSNLVRLRQELTNLIINQSKRISDPLKGATFQSTLFETLLQAMNKSQYSMTHPKAQAELAYWREREEESRKNISSASATHQGR</sequence>
<dbReference type="PANTHER" id="PTHR14190:SF7">
    <property type="entry name" value="VACUOLAR PROTEIN SORTING-ASSOCIATED PROTEIN 52 HOMOLOG"/>
    <property type="match status" value="1"/>
</dbReference>
<name>A0A286UNC4_9AGAM</name>
<reference evidence="8 9" key="1">
    <citation type="journal article" date="2017" name="Mol. Ecol.">
        <title>Comparative and population genomic landscape of Phellinus noxius: A hypervariable fungus causing root rot in trees.</title>
        <authorList>
            <person name="Chung C.L."/>
            <person name="Lee T.J."/>
            <person name="Akiba M."/>
            <person name="Lee H.H."/>
            <person name="Kuo T.H."/>
            <person name="Liu D."/>
            <person name="Ke H.M."/>
            <person name="Yokoi T."/>
            <person name="Roa M.B."/>
            <person name="Lu M.J."/>
            <person name="Chang Y.Y."/>
            <person name="Ann P.J."/>
            <person name="Tsai J.N."/>
            <person name="Chen C.Y."/>
            <person name="Tzean S.S."/>
            <person name="Ota Y."/>
            <person name="Hattori T."/>
            <person name="Sahashi N."/>
            <person name="Liou R.F."/>
            <person name="Kikuchi T."/>
            <person name="Tsai I.J."/>
        </authorList>
    </citation>
    <scope>NUCLEOTIDE SEQUENCE [LARGE SCALE GENOMIC DNA]</scope>
    <source>
        <strain evidence="8 9">FFPRI411160</strain>
    </source>
</reference>
<dbReference type="GO" id="GO:0006896">
    <property type="term" value="P:Golgi to vacuole transport"/>
    <property type="evidence" value="ECO:0007669"/>
    <property type="project" value="TreeGrafter"/>
</dbReference>
<dbReference type="InterPro" id="IPR048361">
    <property type="entry name" value="Vps52_C"/>
</dbReference>
<evidence type="ECO:0000256" key="2">
    <source>
        <dbReference type="ARBA" id="ARBA00008180"/>
    </source>
</evidence>
<dbReference type="OrthoDB" id="19482at2759"/>
<evidence type="ECO:0000313" key="8">
    <source>
        <dbReference type="EMBL" id="PAV21004.1"/>
    </source>
</evidence>
<evidence type="ECO:0000256" key="3">
    <source>
        <dbReference type="ARBA" id="ARBA00022448"/>
    </source>
</evidence>
<evidence type="ECO:0000259" key="6">
    <source>
        <dbReference type="Pfam" id="PF04129"/>
    </source>
</evidence>
<evidence type="ECO:0000313" key="9">
    <source>
        <dbReference type="Proteomes" id="UP000217199"/>
    </source>
</evidence>
<accession>A0A286UNC4</accession>
<evidence type="ECO:0000256" key="1">
    <source>
        <dbReference type="ARBA" id="ARBA00004601"/>
    </source>
</evidence>
<evidence type="ECO:0000256" key="4">
    <source>
        <dbReference type="ARBA" id="ARBA00022927"/>
    </source>
</evidence>
<dbReference type="InParanoid" id="A0A286UNC4"/>
<protein>
    <submittedName>
        <fullName evidence="8">Vacuolar sorting</fullName>
    </submittedName>
</protein>
<dbReference type="EMBL" id="NBII01000003">
    <property type="protein sequence ID" value="PAV21004.1"/>
    <property type="molecule type" value="Genomic_DNA"/>
</dbReference>
<organism evidence="8 9">
    <name type="scientific">Pyrrhoderma noxium</name>
    <dbReference type="NCBI Taxonomy" id="2282107"/>
    <lineage>
        <taxon>Eukaryota</taxon>
        <taxon>Fungi</taxon>
        <taxon>Dikarya</taxon>
        <taxon>Basidiomycota</taxon>
        <taxon>Agaricomycotina</taxon>
        <taxon>Agaricomycetes</taxon>
        <taxon>Hymenochaetales</taxon>
        <taxon>Hymenochaetaceae</taxon>
        <taxon>Pyrrhoderma</taxon>
    </lineage>
</organism>
<dbReference type="GO" id="GO:0042147">
    <property type="term" value="P:retrograde transport, endosome to Golgi"/>
    <property type="evidence" value="ECO:0007669"/>
    <property type="project" value="TreeGrafter"/>
</dbReference>
<keyword evidence="4" id="KW-0653">Protein transport</keyword>
<evidence type="ECO:0000256" key="5">
    <source>
        <dbReference type="ARBA" id="ARBA00023034"/>
    </source>
</evidence>
<evidence type="ECO:0000259" key="7">
    <source>
        <dbReference type="Pfam" id="PF20655"/>
    </source>
</evidence>
<keyword evidence="3" id="KW-0813">Transport</keyword>
<dbReference type="PANTHER" id="PTHR14190">
    <property type="entry name" value="SUPPRESSOR OF ACTIN MUTATIONS 2/VACUOLAR PROTEIN SORTING 52"/>
    <property type="match status" value="1"/>
</dbReference>
<comment type="caution">
    <text evidence="8">The sequence shown here is derived from an EMBL/GenBank/DDBJ whole genome shotgun (WGS) entry which is preliminary data.</text>
</comment>
<dbReference type="GO" id="GO:0005829">
    <property type="term" value="C:cytosol"/>
    <property type="evidence" value="ECO:0007669"/>
    <property type="project" value="GOC"/>
</dbReference>
<dbReference type="Pfam" id="PF20655">
    <property type="entry name" value="Vps52_C"/>
    <property type="match status" value="2"/>
</dbReference>
<dbReference type="STRING" id="2282107.A0A286UNC4"/>
<dbReference type="Pfam" id="PF04129">
    <property type="entry name" value="Vps52_CC"/>
    <property type="match status" value="1"/>
</dbReference>
<dbReference type="InterPro" id="IPR048319">
    <property type="entry name" value="Vps52_CC"/>
</dbReference>
<dbReference type="GO" id="GO:0032456">
    <property type="term" value="P:endocytic recycling"/>
    <property type="evidence" value="ECO:0007669"/>
    <property type="project" value="TreeGrafter"/>
</dbReference>
<dbReference type="InterPro" id="IPR007258">
    <property type="entry name" value="Vps52"/>
</dbReference>
<dbReference type="FunCoup" id="A0A286UNC4">
    <property type="interactions" value="450"/>
</dbReference>
<dbReference type="AlphaFoldDB" id="A0A286UNC4"/>
<dbReference type="GO" id="GO:0019905">
    <property type="term" value="F:syntaxin binding"/>
    <property type="evidence" value="ECO:0007669"/>
    <property type="project" value="TreeGrafter"/>
</dbReference>
<proteinExistence type="inferred from homology"/>